<dbReference type="Proteomes" id="UP000053144">
    <property type="component" value="Chromosome 9"/>
</dbReference>
<reference evidence="2" key="1">
    <citation type="journal article" date="2015" name="Proc. Natl. Acad. Sci. U.S.A.">
        <title>Genome sequencing of adzuki bean (Vigna angularis) provides insight into high starch and low fat accumulation and domestication.</title>
        <authorList>
            <person name="Yang K."/>
            <person name="Tian Z."/>
            <person name="Chen C."/>
            <person name="Luo L."/>
            <person name="Zhao B."/>
            <person name="Wang Z."/>
            <person name="Yu L."/>
            <person name="Li Y."/>
            <person name="Sun Y."/>
            <person name="Li W."/>
            <person name="Chen Y."/>
            <person name="Li Y."/>
            <person name="Zhang Y."/>
            <person name="Ai D."/>
            <person name="Zhao J."/>
            <person name="Shang C."/>
            <person name="Ma Y."/>
            <person name="Wu B."/>
            <person name="Wang M."/>
            <person name="Gao L."/>
            <person name="Sun D."/>
            <person name="Zhang P."/>
            <person name="Guo F."/>
            <person name="Wang W."/>
            <person name="Li Y."/>
            <person name="Wang J."/>
            <person name="Varshney R.K."/>
            <person name="Wang J."/>
            <person name="Ling H.Q."/>
            <person name="Wan P."/>
        </authorList>
    </citation>
    <scope>NUCLEOTIDE SEQUENCE</scope>
    <source>
        <strain evidence="2">cv. Jingnong 6</strain>
    </source>
</reference>
<proteinExistence type="predicted"/>
<evidence type="ECO:0000313" key="2">
    <source>
        <dbReference type="Proteomes" id="UP000053144"/>
    </source>
</evidence>
<accession>A0A0L9V9Z7</accession>
<dbReference type="Gramene" id="KOM51439">
    <property type="protein sequence ID" value="KOM51439"/>
    <property type="gene ID" value="LR48_Vigan09g009800"/>
</dbReference>
<dbReference type="AlphaFoldDB" id="A0A0L9V9Z7"/>
<gene>
    <name evidence="1" type="ORF">LR48_Vigan09g009800</name>
</gene>
<name>A0A0L9V9Z7_PHAAN</name>
<sequence length="75" mass="8640">MGTNTWRRELHGQQQTQEALVWSKKNLEVQLSLVDWKGAACLLQKHILVHGILGRRRKMFFLSQAEDNKGGSIRP</sequence>
<evidence type="ECO:0000313" key="1">
    <source>
        <dbReference type="EMBL" id="KOM51439.1"/>
    </source>
</evidence>
<dbReference type="EMBL" id="CM003379">
    <property type="protein sequence ID" value="KOM51439.1"/>
    <property type="molecule type" value="Genomic_DNA"/>
</dbReference>
<organism evidence="1 2">
    <name type="scientific">Phaseolus angularis</name>
    <name type="common">Azuki bean</name>
    <name type="synonym">Vigna angularis</name>
    <dbReference type="NCBI Taxonomy" id="3914"/>
    <lineage>
        <taxon>Eukaryota</taxon>
        <taxon>Viridiplantae</taxon>
        <taxon>Streptophyta</taxon>
        <taxon>Embryophyta</taxon>
        <taxon>Tracheophyta</taxon>
        <taxon>Spermatophyta</taxon>
        <taxon>Magnoliopsida</taxon>
        <taxon>eudicotyledons</taxon>
        <taxon>Gunneridae</taxon>
        <taxon>Pentapetalae</taxon>
        <taxon>rosids</taxon>
        <taxon>fabids</taxon>
        <taxon>Fabales</taxon>
        <taxon>Fabaceae</taxon>
        <taxon>Papilionoideae</taxon>
        <taxon>50 kb inversion clade</taxon>
        <taxon>NPAAA clade</taxon>
        <taxon>indigoferoid/millettioid clade</taxon>
        <taxon>Phaseoleae</taxon>
        <taxon>Vigna</taxon>
    </lineage>
</organism>
<protein>
    <submittedName>
        <fullName evidence="1">Uncharacterized protein</fullName>
    </submittedName>
</protein>